<protein>
    <submittedName>
        <fullName evidence="2">Uncharacterized protein</fullName>
    </submittedName>
</protein>
<evidence type="ECO:0000256" key="1">
    <source>
        <dbReference type="SAM" id="MobiDB-lite"/>
    </source>
</evidence>
<dbReference type="AlphaFoldDB" id="A0A8J1U1C8"/>
<keyword evidence="3" id="KW-1185">Reference proteome</keyword>
<proteinExistence type="predicted"/>
<feature type="compositionally biased region" description="Polar residues" evidence="1">
    <location>
        <begin position="245"/>
        <end position="254"/>
    </location>
</feature>
<dbReference type="EMBL" id="CAIIXF020000008">
    <property type="protein sequence ID" value="CAH1791884.1"/>
    <property type="molecule type" value="Genomic_DNA"/>
</dbReference>
<dbReference type="Proteomes" id="UP000749559">
    <property type="component" value="Unassembled WGS sequence"/>
</dbReference>
<sequence>MLYIESCLVMLEDIMSLIQTVSSDAIETVTSLMQSIVNLLGRISACLALTLDVIRNATYLEDYLKGVIGCSHAAPSTQVQAEETGKGDHAQEPTPLVNTNEEYSERLTEDVVVVVAMINPSLITSPSIGTTGCIEARSVCRSPKIRMGTRPLRQSLTDVDFFDIDSKIYNTMRRQRLTSMPKIKHGISALKAVSYEAPVPDIHDVHDSTVSSGSTPREIVNINNTVSVTEPTPHRIVESKHEANRQNTKQQSPKKSIVKRIRKFLTPKKLISLGRNLKNPYITLANIYCTVFS</sequence>
<feature type="region of interest" description="Disordered" evidence="1">
    <location>
        <begin position="238"/>
        <end position="257"/>
    </location>
</feature>
<reference evidence="2" key="1">
    <citation type="submission" date="2022-03" db="EMBL/GenBank/DDBJ databases">
        <authorList>
            <person name="Martin C."/>
        </authorList>
    </citation>
    <scope>NUCLEOTIDE SEQUENCE</scope>
</reference>
<gene>
    <name evidence="2" type="ORF">OFUS_LOCUS16923</name>
</gene>
<evidence type="ECO:0000313" key="2">
    <source>
        <dbReference type="EMBL" id="CAH1791884.1"/>
    </source>
</evidence>
<name>A0A8J1U1C8_OWEFU</name>
<organism evidence="2 3">
    <name type="scientific">Owenia fusiformis</name>
    <name type="common">Polychaete worm</name>
    <dbReference type="NCBI Taxonomy" id="6347"/>
    <lineage>
        <taxon>Eukaryota</taxon>
        <taxon>Metazoa</taxon>
        <taxon>Spiralia</taxon>
        <taxon>Lophotrochozoa</taxon>
        <taxon>Annelida</taxon>
        <taxon>Polychaeta</taxon>
        <taxon>Sedentaria</taxon>
        <taxon>Canalipalpata</taxon>
        <taxon>Sabellida</taxon>
        <taxon>Oweniida</taxon>
        <taxon>Oweniidae</taxon>
        <taxon>Owenia</taxon>
    </lineage>
</organism>
<accession>A0A8J1U1C8</accession>
<comment type="caution">
    <text evidence="2">The sequence shown here is derived from an EMBL/GenBank/DDBJ whole genome shotgun (WGS) entry which is preliminary data.</text>
</comment>
<evidence type="ECO:0000313" key="3">
    <source>
        <dbReference type="Proteomes" id="UP000749559"/>
    </source>
</evidence>